<dbReference type="PANTHER" id="PTHR42643">
    <property type="entry name" value="IONOTROPIC RECEPTOR 20A-RELATED"/>
    <property type="match status" value="1"/>
</dbReference>
<feature type="transmembrane region" description="Helical" evidence="9">
    <location>
        <begin position="334"/>
        <end position="353"/>
    </location>
</feature>
<evidence type="ECO:0000256" key="9">
    <source>
        <dbReference type="SAM" id="Phobius"/>
    </source>
</evidence>
<keyword evidence="3" id="KW-1003">Cell membrane</keyword>
<feature type="transmembrane region" description="Helical" evidence="9">
    <location>
        <begin position="374"/>
        <end position="393"/>
    </location>
</feature>
<keyword evidence="12" id="KW-1185">Reference proteome</keyword>
<dbReference type="SUPFAM" id="SSF53850">
    <property type="entry name" value="Periplasmic binding protein-like II"/>
    <property type="match status" value="1"/>
</dbReference>
<comment type="subcellular location">
    <subcellularLocation>
        <location evidence="1">Cell membrane</location>
        <topology evidence="1">Multi-pass membrane protein</topology>
    </subcellularLocation>
</comment>
<sequence length="562" mass="63807">MVITEDQQFLHHFQNGVDGGCQAFIVQGESTIFGFLDAFFEVHELSEQRTSSKKLVAVVENFDSIERICNHSAITELPDVLFVVWREKDSDVQLFTTETFSDGSRGSKITRIVPVEDDNYFPEKGADFKGVPIRMRTLDYPPFSYYEETTPDKANARYDPQYGTPDTPLLVDGQEPLILVEFCRLYNCTIEAFFDEDELWGEVFENHTGTGMLGAVLRREADYAVAAIYCWEEPYKFVTYTAPLSRSGITVLVPKPQLLAPWRTPLLSFSSMLWLAVGAAFCLGIFAVWISDGIRVRVTGSNGQAKTFSDSVLVLTGFFMEQGSDMHNDLTSSIFLYSTLLFAGFMIGNMYGAGLASTMTIPQYEKPIDTTYDLAASGMLWAATAINWILSIMTSTQPHLQTLVQNYRILDTEELIRHRTKRDLGYVGERSEFDHFSPVDFLDEESSLLLQLLKDDLFWQTCIAAITKTWPFKERLNDLIMRVDQSGIQYYWEAQTVVRYMNTKIQRNLLYSRQMETEGEAEVLTVSHFLGAFMILGFGSTFGAAVFVLEKFVNYKIKSSNK</sequence>
<evidence type="ECO:0000256" key="4">
    <source>
        <dbReference type="ARBA" id="ARBA00022692"/>
    </source>
</evidence>
<dbReference type="Gene3D" id="1.10.287.70">
    <property type="match status" value="1"/>
</dbReference>
<evidence type="ECO:0000256" key="8">
    <source>
        <dbReference type="ARBA" id="ARBA00023180"/>
    </source>
</evidence>
<dbReference type="GO" id="GO:0005886">
    <property type="term" value="C:plasma membrane"/>
    <property type="evidence" value="ECO:0007669"/>
    <property type="project" value="UniProtKB-SubCell"/>
</dbReference>
<feature type="transmembrane region" description="Helical" evidence="9">
    <location>
        <begin position="272"/>
        <end position="290"/>
    </location>
</feature>
<dbReference type="PANTHER" id="PTHR42643:SF40">
    <property type="entry name" value="IONOTROPIC RECEPTOR 41A-RELATED"/>
    <property type="match status" value="1"/>
</dbReference>
<reference evidence="11 12" key="1">
    <citation type="submission" date="2024-05" db="EMBL/GenBank/DDBJ databases">
        <title>Culex pipiens pipiens assembly and annotation.</title>
        <authorList>
            <person name="Alout H."/>
            <person name="Durand T."/>
        </authorList>
    </citation>
    <scope>NUCLEOTIDE SEQUENCE [LARGE SCALE GENOMIC DNA]</scope>
    <source>
        <strain evidence="11">HA-2024</strain>
        <tissue evidence="11">Whole body</tissue>
    </source>
</reference>
<evidence type="ECO:0000256" key="3">
    <source>
        <dbReference type="ARBA" id="ARBA00022475"/>
    </source>
</evidence>
<dbReference type="Pfam" id="PF00060">
    <property type="entry name" value="Lig_chan"/>
    <property type="match status" value="1"/>
</dbReference>
<dbReference type="EMBL" id="JBEHCU010010369">
    <property type="protein sequence ID" value="KAL1378319.1"/>
    <property type="molecule type" value="Genomic_DNA"/>
</dbReference>
<dbReference type="Gene3D" id="3.40.190.10">
    <property type="entry name" value="Periplasmic binding protein-like II"/>
    <property type="match status" value="1"/>
</dbReference>
<proteinExistence type="inferred from homology"/>
<dbReference type="InterPro" id="IPR052192">
    <property type="entry name" value="Insect_Ionotropic_Sensory_Rcpt"/>
</dbReference>
<dbReference type="Proteomes" id="UP001562425">
    <property type="component" value="Unassembled WGS sequence"/>
</dbReference>
<comment type="caution">
    <text evidence="11">The sequence shown here is derived from an EMBL/GenBank/DDBJ whole genome shotgun (WGS) entry which is preliminary data.</text>
</comment>
<feature type="transmembrane region" description="Helical" evidence="9">
    <location>
        <begin position="529"/>
        <end position="549"/>
    </location>
</feature>
<evidence type="ECO:0000313" key="11">
    <source>
        <dbReference type="EMBL" id="KAL1378319.1"/>
    </source>
</evidence>
<evidence type="ECO:0000256" key="2">
    <source>
        <dbReference type="ARBA" id="ARBA00008685"/>
    </source>
</evidence>
<evidence type="ECO:0000313" key="12">
    <source>
        <dbReference type="Proteomes" id="UP001562425"/>
    </source>
</evidence>
<comment type="similarity">
    <text evidence="2">Belongs to the glutamate-gated ion channel (TC 1.A.10.1) family.</text>
</comment>
<evidence type="ECO:0000256" key="5">
    <source>
        <dbReference type="ARBA" id="ARBA00022989"/>
    </source>
</evidence>
<keyword evidence="4 9" id="KW-0812">Transmembrane</keyword>
<name>A0ABD1CPG7_CULPP</name>
<protein>
    <recommendedName>
        <fullName evidence="10">Ionotropic glutamate receptor C-terminal domain-containing protein</fullName>
    </recommendedName>
</protein>
<gene>
    <name evidence="11" type="ORF">pipiens_004016</name>
</gene>
<dbReference type="InterPro" id="IPR001320">
    <property type="entry name" value="Iontro_rcpt_C"/>
</dbReference>
<keyword evidence="7" id="KW-0675">Receptor</keyword>
<evidence type="ECO:0000256" key="7">
    <source>
        <dbReference type="ARBA" id="ARBA00023170"/>
    </source>
</evidence>
<feature type="domain" description="Ionotropic glutamate receptor C-terminal" evidence="10">
    <location>
        <begin position="272"/>
        <end position="539"/>
    </location>
</feature>
<dbReference type="AlphaFoldDB" id="A0ABD1CPG7"/>
<evidence type="ECO:0000256" key="1">
    <source>
        <dbReference type="ARBA" id="ARBA00004651"/>
    </source>
</evidence>
<organism evidence="11 12">
    <name type="scientific">Culex pipiens pipiens</name>
    <name type="common">Northern house mosquito</name>
    <dbReference type="NCBI Taxonomy" id="38569"/>
    <lineage>
        <taxon>Eukaryota</taxon>
        <taxon>Metazoa</taxon>
        <taxon>Ecdysozoa</taxon>
        <taxon>Arthropoda</taxon>
        <taxon>Hexapoda</taxon>
        <taxon>Insecta</taxon>
        <taxon>Pterygota</taxon>
        <taxon>Neoptera</taxon>
        <taxon>Endopterygota</taxon>
        <taxon>Diptera</taxon>
        <taxon>Nematocera</taxon>
        <taxon>Culicoidea</taxon>
        <taxon>Culicidae</taxon>
        <taxon>Culicinae</taxon>
        <taxon>Culicini</taxon>
        <taxon>Culex</taxon>
        <taxon>Culex</taxon>
    </lineage>
</organism>
<evidence type="ECO:0000256" key="6">
    <source>
        <dbReference type="ARBA" id="ARBA00023136"/>
    </source>
</evidence>
<keyword evidence="8" id="KW-0325">Glycoprotein</keyword>
<accession>A0ABD1CPG7</accession>
<evidence type="ECO:0000259" key="10">
    <source>
        <dbReference type="Pfam" id="PF00060"/>
    </source>
</evidence>
<dbReference type="GO" id="GO:0050906">
    <property type="term" value="P:detection of stimulus involved in sensory perception"/>
    <property type="evidence" value="ECO:0007669"/>
    <property type="project" value="UniProtKB-ARBA"/>
</dbReference>
<keyword evidence="6 9" id="KW-0472">Membrane</keyword>
<keyword evidence="5 9" id="KW-1133">Transmembrane helix</keyword>